<feature type="transmembrane region" description="Helical" evidence="1">
    <location>
        <begin position="44"/>
        <end position="65"/>
    </location>
</feature>
<dbReference type="Pfam" id="PF14045">
    <property type="entry name" value="YIEGIA"/>
    <property type="match status" value="1"/>
</dbReference>
<comment type="caution">
    <text evidence="2">The sequence shown here is derived from an EMBL/GenBank/DDBJ whole genome shotgun (WGS) entry which is preliminary data.</text>
</comment>
<organism evidence="2 3">
    <name type="scientific">Metabacillus arenae</name>
    <dbReference type="NCBI Taxonomy" id="2771434"/>
    <lineage>
        <taxon>Bacteria</taxon>
        <taxon>Bacillati</taxon>
        <taxon>Bacillota</taxon>
        <taxon>Bacilli</taxon>
        <taxon>Bacillales</taxon>
        <taxon>Bacillaceae</taxon>
        <taxon>Metabacillus</taxon>
    </lineage>
</organism>
<feature type="transmembrane region" description="Helical" evidence="1">
    <location>
        <begin position="12"/>
        <end position="29"/>
    </location>
</feature>
<keyword evidence="1" id="KW-0472">Membrane</keyword>
<protein>
    <submittedName>
        <fullName evidence="2">YIEGIA domain-containing protein</fullName>
    </submittedName>
</protein>
<keyword evidence="3" id="KW-1185">Reference proteome</keyword>
<evidence type="ECO:0000313" key="2">
    <source>
        <dbReference type="EMBL" id="MBD1379984.1"/>
    </source>
</evidence>
<feature type="transmembrane region" description="Helical" evidence="1">
    <location>
        <begin position="119"/>
        <end position="137"/>
    </location>
</feature>
<keyword evidence="1" id="KW-0812">Transmembrane</keyword>
<accession>A0A926S0G4</accession>
<dbReference type="InterPro" id="IPR025918">
    <property type="entry name" value="YIEGIA"/>
</dbReference>
<gene>
    <name evidence="2" type="ORF">IC621_07075</name>
</gene>
<reference evidence="2" key="1">
    <citation type="submission" date="2020-09" db="EMBL/GenBank/DDBJ databases">
        <title>A novel bacterium of genus Bacillus, isolated from South China Sea.</title>
        <authorList>
            <person name="Huang H."/>
            <person name="Mo K."/>
            <person name="Hu Y."/>
        </authorList>
    </citation>
    <scope>NUCLEOTIDE SEQUENCE</scope>
    <source>
        <strain evidence="2">IB182487</strain>
    </source>
</reference>
<proteinExistence type="predicted"/>
<dbReference type="AlphaFoldDB" id="A0A926S0G4"/>
<sequence>MTGKELLAASDLNIIITAIIIGTFARIVTLKEDFRQYPSYPNGYLIHLITGFVAASLGAVALPALMSKNFVAVTFLTLAIQQFRDVRKMEKESLTDLEETEFTYRGKAYIDGISKTFEARNYFSLVVALVTSITIQIEPVNGWAGTIIGIAVGLVVLFLLVRISKGKTIGDIAQVKPGKVEVIGSELFVDGMYISNQLGSDRAQKLFKEEGMAVVIYPNENYYRINLDNFGQRQAAVFEATRSLGVKRYHFTRKDFENGRVVVALVPIKKDMDALIEVIKKCPLLESIKKSQSVMKTNLGGKQ</sequence>
<feature type="transmembrane region" description="Helical" evidence="1">
    <location>
        <begin position="143"/>
        <end position="161"/>
    </location>
</feature>
<evidence type="ECO:0000313" key="3">
    <source>
        <dbReference type="Proteomes" id="UP000626844"/>
    </source>
</evidence>
<dbReference type="Proteomes" id="UP000626844">
    <property type="component" value="Unassembled WGS sequence"/>
</dbReference>
<dbReference type="EMBL" id="JACXAI010000006">
    <property type="protein sequence ID" value="MBD1379984.1"/>
    <property type="molecule type" value="Genomic_DNA"/>
</dbReference>
<evidence type="ECO:0000256" key="1">
    <source>
        <dbReference type="SAM" id="Phobius"/>
    </source>
</evidence>
<keyword evidence="1" id="KW-1133">Transmembrane helix</keyword>
<name>A0A926S0G4_9BACI</name>
<dbReference type="RefSeq" id="WP_191157128.1">
    <property type="nucleotide sequence ID" value="NZ_JACXAI010000006.1"/>
</dbReference>